<dbReference type="FunFam" id="3.40.50.10130:FF:000003">
    <property type="entry name" value="Crossover junction endonuclease MUS81"/>
    <property type="match status" value="1"/>
</dbReference>
<comment type="subunit">
    <text evidence="14">Interacts with EME1.</text>
</comment>
<keyword evidence="5 14" id="KW-0479">Metal-binding</keyword>
<dbReference type="InterPro" id="IPR011335">
    <property type="entry name" value="Restrct_endonuc-II-like"/>
</dbReference>
<comment type="similarity">
    <text evidence="3 14">Belongs to the XPF family.</text>
</comment>
<dbReference type="InterPro" id="IPR047416">
    <property type="entry name" value="XPF_nuclease_Mus81"/>
</dbReference>
<evidence type="ECO:0000256" key="14">
    <source>
        <dbReference type="RuleBase" id="RU369042"/>
    </source>
</evidence>
<organism evidence="17 18">
    <name type="scientific">Rhizoctonia solani 123E</name>
    <dbReference type="NCBI Taxonomy" id="1423351"/>
    <lineage>
        <taxon>Eukaryota</taxon>
        <taxon>Fungi</taxon>
        <taxon>Dikarya</taxon>
        <taxon>Basidiomycota</taxon>
        <taxon>Agaricomycotina</taxon>
        <taxon>Agaricomycetes</taxon>
        <taxon>Cantharellales</taxon>
        <taxon>Ceratobasidiaceae</taxon>
        <taxon>Rhizoctonia</taxon>
    </lineage>
</organism>
<evidence type="ECO:0000259" key="16">
    <source>
        <dbReference type="SMART" id="SM00891"/>
    </source>
</evidence>
<sequence length="509" mass="57925">MPPKPQSLNPVFTAWLEEMRDELSSESNYWKIYNRAAKSMRSHPRRLEHPRECVEVKYVGPKIQKLLIERHGAQSGEKASSSHVTAEPTSGTRKAHGSTDMSPLTMTSPGLDTEVEPLATKSLRPKKAESSQRTPKVSRSIKQTPVRPRISEAILAPAATSDLEPESDDQAKSPPGITKTLEFAPFEPLVFQAGSYSIQLVLDEREVKSTRNRDYMLEQLKKRGVNAIKRSLEVGDMCWIAQLNNDASQECVLDYIVERKRMDDLKGSILDGRFHEQKFRLKHTGISHLYYLVEDYHTERIARHWGDHINTALSSTQVVDRFFLKETTSIEDTLDYLSNLHKTILKIHADKHLYIIPPHVIKRYSFLALKRHLSRQDSEKTFHTTYASYQELNRKNGFYTLQDCTARMLQCIRGLSEEKIAALLESYPTPRSLYEAFLDAEKHHSAQLNQELGQVGPGKGKGKGMRNTKVAPTEPELMLSELGGKGRRKIGPALSKHIYEIFMALEYEA</sequence>
<dbReference type="PANTHER" id="PTHR13451:SF0">
    <property type="entry name" value="CROSSOVER JUNCTION ENDONUCLEASE MUS81"/>
    <property type="match status" value="1"/>
</dbReference>
<dbReference type="GO" id="GO:0048476">
    <property type="term" value="C:Holliday junction resolvase complex"/>
    <property type="evidence" value="ECO:0007669"/>
    <property type="project" value="UniProtKB-UniRule"/>
</dbReference>
<evidence type="ECO:0000256" key="11">
    <source>
        <dbReference type="ARBA" id="ARBA00023204"/>
    </source>
</evidence>
<dbReference type="GO" id="GO:0000727">
    <property type="term" value="P:double-strand break repair via break-induced replication"/>
    <property type="evidence" value="ECO:0007669"/>
    <property type="project" value="UniProtKB-UniRule"/>
</dbReference>
<keyword evidence="11 14" id="KW-0234">DNA repair</keyword>
<dbReference type="GO" id="GO:0005634">
    <property type="term" value="C:nucleus"/>
    <property type="evidence" value="ECO:0007669"/>
    <property type="project" value="UniProtKB-SubCell"/>
</dbReference>
<feature type="compositionally biased region" description="Polar residues" evidence="15">
    <location>
        <begin position="99"/>
        <end position="110"/>
    </location>
</feature>
<dbReference type="GO" id="GO:0031573">
    <property type="term" value="P:mitotic intra-S DNA damage checkpoint signaling"/>
    <property type="evidence" value="ECO:0007669"/>
    <property type="project" value="TreeGrafter"/>
</dbReference>
<evidence type="ECO:0000256" key="13">
    <source>
        <dbReference type="ARBA" id="ARBA00023254"/>
    </source>
</evidence>
<evidence type="ECO:0000256" key="1">
    <source>
        <dbReference type="ARBA" id="ARBA00001946"/>
    </source>
</evidence>
<dbReference type="AlphaFoldDB" id="A0A074S2W3"/>
<dbReference type="GO" id="GO:0008821">
    <property type="term" value="F:crossover junction DNA endonuclease activity"/>
    <property type="evidence" value="ECO:0007669"/>
    <property type="project" value="UniProtKB-UniRule"/>
</dbReference>
<evidence type="ECO:0000256" key="10">
    <source>
        <dbReference type="ARBA" id="ARBA00023172"/>
    </source>
</evidence>
<feature type="region of interest" description="Disordered" evidence="15">
    <location>
        <begin position="69"/>
        <end position="175"/>
    </location>
</feature>
<dbReference type="GO" id="GO:0000712">
    <property type="term" value="P:resolution of meiotic recombination intermediates"/>
    <property type="evidence" value="ECO:0007669"/>
    <property type="project" value="TreeGrafter"/>
</dbReference>
<dbReference type="Pfam" id="PF14716">
    <property type="entry name" value="HHH_8"/>
    <property type="match status" value="1"/>
</dbReference>
<dbReference type="HOGENOM" id="CLU_014329_1_1_1"/>
<comment type="subcellular location">
    <subcellularLocation>
        <location evidence="2 14">Nucleus</location>
    </subcellularLocation>
</comment>
<dbReference type="Gene3D" id="3.40.50.10130">
    <property type="match status" value="1"/>
</dbReference>
<evidence type="ECO:0000256" key="4">
    <source>
        <dbReference type="ARBA" id="ARBA00022722"/>
    </source>
</evidence>
<evidence type="ECO:0000256" key="9">
    <source>
        <dbReference type="ARBA" id="ARBA00022842"/>
    </source>
</evidence>
<evidence type="ECO:0000256" key="2">
    <source>
        <dbReference type="ARBA" id="ARBA00004123"/>
    </source>
</evidence>
<evidence type="ECO:0000256" key="7">
    <source>
        <dbReference type="ARBA" id="ARBA00022763"/>
    </source>
</evidence>
<keyword evidence="18" id="KW-1185">Reference proteome</keyword>
<comment type="caution">
    <text evidence="17">The sequence shown here is derived from an EMBL/GenBank/DDBJ whole genome shotgun (WGS) entry which is preliminary data.</text>
</comment>
<dbReference type="SUPFAM" id="SSF47802">
    <property type="entry name" value="DNA polymerase beta, N-terminal domain-like"/>
    <property type="match status" value="1"/>
</dbReference>
<dbReference type="Pfam" id="PF02732">
    <property type="entry name" value="ERCC4"/>
    <property type="match status" value="1"/>
</dbReference>
<dbReference type="CDD" id="cd20074">
    <property type="entry name" value="XPF_nuclease_Mus81"/>
    <property type="match status" value="1"/>
</dbReference>
<dbReference type="Gene3D" id="1.10.150.110">
    <property type="entry name" value="DNA polymerase beta, N-terminal domain-like"/>
    <property type="match status" value="1"/>
</dbReference>
<feature type="domain" description="ERCC4" evidence="16">
    <location>
        <begin position="199"/>
        <end position="297"/>
    </location>
</feature>
<comment type="cofactor">
    <cofactor evidence="1 14">
        <name>Mg(2+)</name>
        <dbReference type="ChEBI" id="CHEBI:18420"/>
    </cofactor>
</comment>
<evidence type="ECO:0000313" key="18">
    <source>
        <dbReference type="Proteomes" id="UP000027456"/>
    </source>
</evidence>
<evidence type="ECO:0000256" key="3">
    <source>
        <dbReference type="ARBA" id="ARBA00010015"/>
    </source>
</evidence>
<dbReference type="SMART" id="SM00891">
    <property type="entry name" value="ERCC4"/>
    <property type="match status" value="1"/>
</dbReference>
<accession>A0A074S2W3</accession>
<evidence type="ECO:0000256" key="6">
    <source>
        <dbReference type="ARBA" id="ARBA00022759"/>
    </source>
</evidence>
<dbReference type="InterPro" id="IPR027421">
    <property type="entry name" value="DNA_pol_lamdba_lyase_dom_sf"/>
</dbReference>
<protein>
    <recommendedName>
        <fullName evidence="14">Crossover junction endonuclease MUS81</fullName>
        <ecNumber evidence="14">3.1.22.-</ecNumber>
    </recommendedName>
</protein>
<dbReference type="InterPro" id="IPR033309">
    <property type="entry name" value="Mus81"/>
</dbReference>
<keyword evidence="13" id="KW-0469">Meiosis</keyword>
<evidence type="ECO:0000256" key="15">
    <source>
        <dbReference type="SAM" id="MobiDB-lite"/>
    </source>
</evidence>
<dbReference type="PANTHER" id="PTHR13451">
    <property type="entry name" value="CLASS II CROSSOVER JUNCTION ENDONUCLEASE MUS81"/>
    <property type="match status" value="1"/>
</dbReference>
<keyword evidence="7 14" id="KW-0227">DNA damage</keyword>
<dbReference type="OrthoDB" id="5963188at2759"/>
<keyword evidence="8 14" id="KW-0378">Hydrolase</keyword>
<dbReference type="InterPro" id="IPR042530">
    <property type="entry name" value="EME1/EME2_C"/>
</dbReference>
<feature type="compositionally biased region" description="Polar residues" evidence="15">
    <location>
        <begin position="77"/>
        <end position="92"/>
    </location>
</feature>
<dbReference type="EC" id="3.1.22.-" evidence="14"/>
<evidence type="ECO:0000256" key="5">
    <source>
        <dbReference type="ARBA" id="ARBA00022723"/>
    </source>
</evidence>
<proteinExistence type="inferred from homology"/>
<dbReference type="Proteomes" id="UP000027456">
    <property type="component" value="Unassembled WGS sequence"/>
</dbReference>
<dbReference type="InterPro" id="IPR010996">
    <property type="entry name" value="HHH_MUS81"/>
</dbReference>
<dbReference type="STRING" id="1423351.A0A074S2W3"/>
<keyword evidence="10 14" id="KW-0233">DNA recombination</keyword>
<name>A0A074S2W3_9AGAM</name>
<dbReference type="GO" id="GO:0006308">
    <property type="term" value="P:DNA catabolic process"/>
    <property type="evidence" value="ECO:0007669"/>
    <property type="project" value="UniProtKB-UniRule"/>
</dbReference>
<feature type="compositionally biased region" description="Polar residues" evidence="15">
    <location>
        <begin position="131"/>
        <end position="143"/>
    </location>
</feature>
<dbReference type="GO" id="GO:0003677">
    <property type="term" value="F:DNA binding"/>
    <property type="evidence" value="ECO:0007669"/>
    <property type="project" value="UniProtKB-UniRule"/>
</dbReference>
<evidence type="ECO:0000256" key="12">
    <source>
        <dbReference type="ARBA" id="ARBA00023242"/>
    </source>
</evidence>
<keyword evidence="6 14" id="KW-0255">Endonuclease</keyword>
<dbReference type="InterPro" id="IPR006166">
    <property type="entry name" value="ERCC4_domain"/>
</dbReference>
<dbReference type="GO" id="GO:0046872">
    <property type="term" value="F:metal ion binding"/>
    <property type="evidence" value="ECO:0007669"/>
    <property type="project" value="UniProtKB-UniRule"/>
</dbReference>
<dbReference type="GO" id="GO:0048257">
    <property type="term" value="F:3'-flap endonuclease activity"/>
    <property type="evidence" value="ECO:0007669"/>
    <property type="project" value="TreeGrafter"/>
</dbReference>
<dbReference type="Gene3D" id="1.10.150.670">
    <property type="entry name" value="Crossover junction endonuclease EME1, DNA-binding domain"/>
    <property type="match status" value="1"/>
</dbReference>
<keyword evidence="4 14" id="KW-0540">Nuclease</keyword>
<dbReference type="EMBL" id="AZST01000055">
    <property type="protein sequence ID" value="KEP53599.1"/>
    <property type="molecule type" value="Genomic_DNA"/>
</dbReference>
<evidence type="ECO:0000313" key="17">
    <source>
        <dbReference type="EMBL" id="KEP53599.1"/>
    </source>
</evidence>
<keyword evidence="12 14" id="KW-0539">Nucleus</keyword>
<gene>
    <name evidence="17" type="ORF">V565_029010</name>
</gene>
<keyword evidence="9 14" id="KW-0460">Magnesium</keyword>
<comment type="function">
    <text evidence="14">Interacts with EME1 to form a DNA structure-specific endonuclease with substrate preference for branched DNA structures with a 5'-end at the branch nick. Typical substrates include 3'-flap structures, D-loops, replication forks and nicked Holliday junctions. May be required in mitosis for the processing of stalled or collapsed replication fork intermediates. May be required in meiosis for the repair of meiosis-specific double strand breaks subsequent to single-end invasion (SEI).</text>
</comment>
<evidence type="ECO:0000256" key="8">
    <source>
        <dbReference type="ARBA" id="ARBA00022801"/>
    </source>
</evidence>
<reference evidence="17 18" key="1">
    <citation type="submission" date="2013-12" db="EMBL/GenBank/DDBJ databases">
        <authorList>
            <person name="Cubeta M."/>
            <person name="Pakala S."/>
            <person name="Fedorova N."/>
            <person name="Thomas E."/>
            <person name="Dean R."/>
            <person name="Jabaji S."/>
            <person name="Neate S."/>
            <person name="Toda T."/>
            <person name="Tavantzis S."/>
            <person name="Vilgalys R."/>
            <person name="Bharathan N."/>
            <person name="Pakala S."/>
            <person name="Losada L.S."/>
            <person name="Zafar N."/>
            <person name="Nierman W."/>
        </authorList>
    </citation>
    <scope>NUCLEOTIDE SEQUENCE [LARGE SCALE GENOMIC DNA]</scope>
    <source>
        <strain evidence="17 18">123E</strain>
    </source>
</reference>
<dbReference type="SUPFAM" id="SSF52980">
    <property type="entry name" value="Restriction endonuclease-like"/>
    <property type="match status" value="1"/>
</dbReference>